<dbReference type="GO" id="GO:0071424">
    <property type="term" value="F:rRNA (cytosine-N4-)-methyltransferase activity"/>
    <property type="evidence" value="ECO:0007669"/>
    <property type="project" value="UniProtKB-UniRule"/>
</dbReference>
<evidence type="ECO:0000256" key="6">
    <source>
        <dbReference type="HAMAP-Rule" id="MF_01007"/>
    </source>
</evidence>
<dbReference type="Pfam" id="PF01795">
    <property type="entry name" value="Methyltransf_5"/>
    <property type="match status" value="1"/>
</dbReference>
<dbReference type="InterPro" id="IPR029063">
    <property type="entry name" value="SAM-dependent_MTases_sf"/>
</dbReference>
<dbReference type="GO" id="GO:0070475">
    <property type="term" value="P:rRNA base methylation"/>
    <property type="evidence" value="ECO:0007669"/>
    <property type="project" value="UniProtKB-UniRule"/>
</dbReference>
<accession>A0A120LHF9</accession>
<keyword evidence="5 6" id="KW-0949">S-adenosyl-L-methionine</keyword>
<dbReference type="SUPFAM" id="SSF53335">
    <property type="entry name" value="S-adenosyl-L-methionine-dependent methyltransferases"/>
    <property type="match status" value="1"/>
</dbReference>
<sequence>MEFEHRPVLLEPTVDALLLADFGGKGAARSQPGDEPAAATRAERGVFVDGTFGRGGHSRELLGRLGPAARLVVFDKDPEAIAVANALAAADARVTVVHGGFATMAEELQQLGIEKVDGVMLDLGVSSPQIDDAERGFSFMRDGPLDMRMDTTRGPTVADWLAQASVDEMREVIADYGEERFAFQVAKAIAARRATRPLRTTLELAECVASAVRTREKGQHPATRTFQALRIYINRELEELARTLASALDLLAPGGRLAVISFHSLEDRMVKQCIAAAARPAAAHARLPLRESEMPQPVLRSLGRVLAEDDEVSANARARSAVLRVAERTATPLPAEGGMAFVKIGSLPGSDLAPPPRRGGKGGRR</sequence>
<comment type="similarity">
    <text evidence="1 6">Belongs to the methyltransferase superfamily. RsmH family.</text>
</comment>
<comment type="catalytic activity">
    <reaction evidence="6">
        <text>cytidine(1402) in 16S rRNA + S-adenosyl-L-methionine = N(4)-methylcytidine(1402) in 16S rRNA + S-adenosyl-L-homocysteine + H(+)</text>
        <dbReference type="Rhea" id="RHEA:42928"/>
        <dbReference type="Rhea" id="RHEA-COMP:10286"/>
        <dbReference type="Rhea" id="RHEA-COMP:10287"/>
        <dbReference type="ChEBI" id="CHEBI:15378"/>
        <dbReference type="ChEBI" id="CHEBI:57856"/>
        <dbReference type="ChEBI" id="CHEBI:59789"/>
        <dbReference type="ChEBI" id="CHEBI:74506"/>
        <dbReference type="ChEBI" id="CHEBI:82748"/>
        <dbReference type="EC" id="2.1.1.199"/>
    </reaction>
</comment>
<evidence type="ECO:0000256" key="2">
    <source>
        <dbReference type="ARBA" id="ARBA00022552"/>
    </source>
</evidence>
<dbReference type="PANTHER" id="PTHR11265:SF0">
    <property type="entry name" value="12S RRNA N4-METHYLCYTIDINE METHYLTRANSFERASE"/>
    <property type="match status" value="1"/>
</dbReference>
<dbReference type="Proteomes" id="UP000060602">
    <property type="component" value="Chromosome"/>
</dbReference>
<gene>
    <name evidence="6" type="primary">rsmH</name>
    <name evidence="8" type="ORF">AL504_14665</name>
</gene>
<keyword evidence="2 6" id="KW-0698">rRNA processing</keyword>
<dbReference type="NCBIfam" id="TIGR00006">
    <property type="entry name" value="16S rRNA (cytosine(1402)-N(4))-methyltransferase RsmH"/>
    <property type="match status" value="1"/>
</dbReference>
<evidence type="ECO:0000313" key="8">
    <source>
        <dbReference type="EMBL" id="AMG37147.1"/>
    </source>
</evidence>
<protein>
    <recommendedName>
        <fullName evidence="6">Ribosomal RNA small subunit methyltransferase H</fullName>
        <ecNumber evidence="6">2.1.1.199</ecNumber>
    </recommendedName>
    <alternativeName>
        <fullName evidence="6">16S rRNA m(4)C1402 methyltransferase</fullName>
    </alternativeName>
    <alternativeName>
        <fullName evidence="6">rRNA (cytosine-N(4)-)-methyltransferase RsmH</fullName>
    </alternativeName>
</protein>
<feature type="binding site" evidence="6">
    <location>
        <position position="75"/>
    </location>
    <ligand>
        <name>S-adenosyl-L-methionine</name>
        <dbReference type="ChEBI" id="CHEBI:59789"/>
    </ligand>
</feature>
<evidence type="ECO:0000256" key="7">
    <source>
        <dbReference type="SAM" id="MobiDB-lite"/>
    </source>
</evidence>
<proteinExistence type="inferred from homology"/>
<keyword evidence="6" id="KW-0963">Cytoplasm</keyword>
<dbReference type="Gene3D" id="3.40.50.150">
    <property type="entry name" value="Vaccinia Virus protein VP39"/>
    <property type="match status" value="1"/>
</dbReference>
<dbReference type="HAMAP" id="MF_01007">
    <property type="entry name" value="16SrRNA_methyltr_H"/>
    <property type="match status" value="1"/>
</dbReference>
<feature type="region of interest" description="Disordered" evidence="7">
    <location>
        <begin position="346"/>
        <end position="365"/>
    </location>
</feature>
<comment type="function">
    <text evidence="6">Specifically methylates the N4 position of cytidine in position 1402 (C1402) of 16S rRNA.</text>
</comment>
<dbReference type="InterPro" id="IPR002903">
    <property type="entry name" value="RsmH"/>
</dbReference>
<dbReference type="GO" id="GO:0005737">
    <property type="term" value="C:cytoplasm"/>
    <property type="evidence" value="ECO:0007669"/>
    <property type="project" value="UniProtKB-SubCell"/>
</dbReference>
<name>A0A120LHF9_ALCXX</name>
<evidence type="ECO:0000256" key="5">
    <source>
        <dbReference type="ARBA" id="ARBA00022691"/>
    </source>
</evidence>
<dbReference type="Gene3D" id="1.10.150.170">
    <property type="entry name" value="Putative methyltransferase TM0872, insert domain"/>
    <property type="match status" value="1"/>
</dbReference>
<organism evidence="8 9">
    <name type="scientific">Alcaligenes xylosoxydans xylosoxydans</name>
    <name type="common">Achromobacter xylosoxidans</name>
    <dbReference type="NCBI Taxonomy" id="85698"/>
    <lineage>
        <taxon>Bacteria</taxon>
        <taxon>Pseudomonadati</taxon>
        <taxon>Pseudomonadota</taxon>
        <taxon>Betaproteobacteria</taxon>
        <taxon>Burkholderiales</taxon>
        <taxon>Alcaligenaceae</taxon>
        <taxon>Achromobacter</taxon>
    </lineage>
</organism>
<feature type="binding site" evidence="6">
    <location>
        <position position="129"/>
    </location>
    <ligand>
        <name>S-adenosyl-L-methionine</name>
        <dbReference type="ChEBI" id="CHEBI:59789"/>
    </ligand>
</feature>
<dbReference type="AlphaFoldDB" id="A0A120LHF9"/>
<feature type="binding site" evidence="6">
    <location>
        <begin position="55"/>
        <end position="57"/>
    </location>
    <ligand>
        <name>S-adenosyl-L-methionine</name>
        <dbReference type="ChEBI" id="CHEBI:59789"/>
    </ligand>
</feature>
<dbReference type="PIRSF" id="PIRSF004486">
    <property type="entry name" value="MraW"/>
    <property type="match status" value="1"/>
</dbReference>
<comment type="subcellular location">
    <subcellularLocation>
        <location evidence="6">Cytoplasm</location>
    </subcellularLocation>
</comment>
<keyword evidence="3 6" id="KW-0489">Methyltransferase</keyword>
<dbReference type="InterPro" id="IPR023397">
    <property type="entry name" value="SAM-dep_MeTrfase_MraW_recog"/>
</dbReference>
<dbReference type="PANTHER" id="PTHR11265">
    <property type="entry name" value="S-ADENOSYL-METHYLTRANSFERASE MRAW"/>
    <property type="match status" value="1"/>
</dbReference>
<evidence type="ECO:0000256" key="3">
    <source>
        <dbReference type="ARBA" id="ARBA00022603"/>
    </source>
</evidence>
<dbReference type="SUPFAM" id="SSF81799">
    <property type="entry name" value="Putative methyltransferase TM0872, insert domain"/>
    <property type="match status" value="1"/>
</dbReference>
<dbReference type="RefSeq" id="WP_061072427.1">
    <property type="nucleotide sequence ID" value="NZ_CP014060.2"/>
</dbReference>
<reference evidence="9" key="1">
    <citation type="submission" date="2015-12" db="EMBL/GenBank/DDBJ databases">
        <title>FDA dAtabase for Regulatory Grade micrObial Sequences (FDA-ARGOS): Supporting development and validation of Infectious Disease Dx tests.</title>
        <authorList>
            <person name="Case J."/>
            <person name="Tallon L."/>
            <person name="Sadzewicz L."/>
            <person name="Sengamalay N."/>
            <person name="Ott S."/>
            <person name="Godinez A."/>
            <person name="Nagaraj S."/>
            <person name="Nadendla S."/>
            <person name="Sichtig H."/>
        </authorList>
    </citation>
    <scope>NUCLEOTIDE SEQUENCE [LARGE SCALE GENOMIC DNA]</scope>
    <source>
        <strain evidence="9">FDAARGOS_147</strain>
    </source>
</reference>
<evidence type="ECO:0000313" key="9">
    <source>
        <dbReference type="Proteomes" id="UP000060602"/>
    </source>
</evidence>
<evidence type="ECO:0000256" key="4">
    <source>
        <dbReference type="ARBA" id="ARBA00022679"/>
    </source>
</evidence>
<dbReference type="EMBL" id="CP014060">
    <property type="protein sequence ID" value="AMG37147.1"/>
    <property type="molecule type" value="Genomic_DNA"/>
</dbReference>
<feature type="binding site" evidence="6">
    <location>
        <position position="101"/>
    </location>
    <ligand>
        <name>S-adenosyl-L-methionine</name>
        <dbReference type="ChEBI" id="CHEBI:59789"/>
    </ligand>
</feature>
<evidence type="ECO:0000256" key="1">
    <source>
        <dbReference type="ARBA" id="ARBA00010396"/>
    </source>
</evidence>
<feature type="binding site" evidence="6">
    <location>
        <position position="122"/>
    </location>
    <ligand>
        <name>S-adenosyl-L-methionine</name>
        <dbReference type="ChEBI" id="CHEBI:59789"/>
    </ligand>
</feature>
<keyword evidence="4 6" id="KW-0808">Transferase</keyword>
<dbReference type="EC" id="2.1.1.199" evidence="6"/>